<organism evidence="1 2">
    <name type="scientific">Flavobacterium glycines</name>
    <dbReference type="NCBI Taxonomy" id="551990"/>
    <lineage>
        <taxon>Bacteria</taxon>
        <taxon>Pseudomonadati</taxon>
        <taxon>Bacteroidota</taxon>
        <taxon>Flavobacteriia</taxon>
        <taxon>Flavobacteriales</taxon>
        <taxon>Flavobacteriaceae</taxon>
        <taxon>Flavobacterium</taxon>
    </lineage>
</organism>
<gene>
    <name evidence="1" type="ORF">SAMN05192550_1298</name>
</gene>
<sequence length="34" mass="4095">MLIFITFLFYFFTEIVLEKDKKISAILKNKAQQL</sequence>
<dbReference type="Proteomes" id="UP000182367">
    <property type="component" value="Unassembled WGS sequence"/>
</dbReference>
<name>A0A1G8PYI4_9FLAO</name>
<reference evidence="1 2" key="1">
    <citation type="submission" date="2016-10" db="EMBL/GenBank/DDBJ databases">
        <authorList>
            <person name="Varghese N."/>
            <person name="Submissions S."/>
        </authorList>
    </citation>
    <scope>NUCLEOTIDE SEQUENCE [LARGE SCALE GENOMIC DNA]</scope>
    <source>
        <strain evidence="1 2">Gm-149</strain>
    </source>
</reference>
<proteinExistence type="predicted"/>
<evidence type="ECO:0000313" key="1">
    <source>
        <dbReference type="EMBL" id="SDI97285.1"/>
    </source>
</evidence>
<dbReference type="EMBL" id="FNEO01000001">
    <property type="protein sequence ID" value="SDI97285.1"/>
    <property type="molecule type" value="Genomic_DNA"/>
</dbReference>
<evidence type="ECO:0000313" key="2">
    <source>
        <dbReference type="Proteomes" id="UP000182367"/>
    </source>
</evidence>
<accession>A0A1G8PYI4</accession>
<comment type="caution">
    <text evidence="1">The sequence shown here is derived from an EMBL/GenBank/DDBJ whole genome shotgun (WGS) entry which is preliminary data.</text>
</comment>
<keyword evidence="2" id="KW-1185">Reference proteome</keyword>
<protein>
    <submittedName>
        <fullName evidence="1">Uncharacterized protein</fullName>
    </submittedName>
</protein>